<dbReference type="Proteomes" id="UP001489719">
    <property type="component" value="Unassembled WGS sequence"/>
</dbReference>
<protein>
    <submittedName>
        <fullName evidence="1">Uncharacterized protein</fullName>
    </submittedName>
</protein>
<keyword evidence="2" id="KW-1185">Reference proteome</keyword>
<name>A0ACC3TKL6_9ASCO</name>
<accession>A0ACC3TKL6</accession>
<comment type="caution">
    <text evidence="1">The sequence shown here is derived from an EMBL/GenBank/DDBJ whole genome shotgun (WGS) entry which is preliminary data.</text>
</comment>
<gene>
    <name evidence="1" type="ORF">V1517DRAFT_325812</name>
</gene>
<evidence type="ECO:0000313" key="1">
    <source>
        <dbReference type="EMBL" id="KAK9321663.1"/>
    </source>
</evidence>
<reference evidence="2" key="1">
    <citation type="journal article" date="2024" name="Front. Bioeng. Biotechnol.">
        <title>Genome-scale model development and genomic sequencing of the oleaginous clade Lipomyces.</title>
        <authorList>
            <person name="Czajka J.J."/>
            <person name="Han Y."/>
            <person name="Kim J."/>
            <person name="Mondo S.J."/>
            <person name="Hofstad B.A."/>
            <person name="Robles A."/>
            <person name="Haridas S."/>
            <person name="Riley R."/>
            <person name="LaButti K."/>
            <person name="Pangilinan J."/>
            <person name="Andreopoulos W."/>
            <person name="Lipzen A."/>
            <person name="Yan J."/>
            <person name="Wang M."/>
            <person name="Ng V."/>
            <person name="Grigoriev I.V."/>
            <person name="Spatafora J.W."/>
            <person name="Magnuson J.K."/>
            <person name="Baker S.E."/>
            <person name="Pomraning K.R."/>
        </authorList>
    </citation>
    <scope>NUCLEOTIDE SEQUENCE [LARGE SCALE GENOMIC DNA]</scope>
    <source>
        <strain evidence="2">CBS 10300</strain>
    </source>
</reference>
<sequence length="532" mass="59314">MGLESLLRSHTAIAAITCAATAVLIYSIYTNANVPPDSGLSRRRRARRRQAATTPSSTRSPRRAGTSVSDIDEFSRNVGTNGLDHQPDAWNIGGLAGVNGEQARPSQFDWGDPFSAEGANLQLPPMPPDDDSEHSDDEASYNLAWENDDSPPATDAERIINLLSNMAVEQKRKNAFVHRGVSCNVCRANPIKGLRYRCTQCDDVDLCEKCESMDAHLPTHILYKIRIPIPVLYNPDLTQKACYPGKAYYLSKLPNRLSQKLVTYFSKITHFNPFEIEALYEQFKSLTVVDYPDDPYEIFGGINYDTFKKLTSRLGSTPNLVTSRIFAIYDTDQNGIVGFKEYIEGMSALTQGTRKERLRYVFRGYDVDGDGYVTKINMLDMFAGYFELSNDLVSFMLRSIEDAFVGVQQEIVSGHQPISSVFSSAIPSLTDQPPATQPDDKGHDDDWLTDRPAVEDEDLGWDDTFNDAEADAELRKLSLNAIEDLVSEIFVAATPANPEKGLSWEEFSTVALERAKGIYMGFLTCWIDSATF</sequence>
<evidence type="ECO:0000313" key="2">
    <source>
        <dbReference type="Proteomes" id="UP001489719"/>
    </source>
</evidence>
<organism evidence="1 2">
    <name type="scientific">Lipomyces orientalis</name>
    <dbReference type="NCBI Taxonomy" id="1233043"/>
    <lineage>
        <taxon>Eukaryota</taxon>
        <taxon>Fungi</taxon>
        <taxon>Dikarya</taxon>
        <taxon>Ascomycota</taxon>
        <taxon>Saccharomycotina</taxon>
        <taxon>Lipomycetes</taxon>
        <taxon>Lipomycetales</taxon>
        <taxon>Lipomycetaceae</taxon>
        <taxon>Lipomyces</taxon>
    </lineage>
</organism>
<dbReference type="EMBL" id="MU970093">
    <property type="protein sequence ID" value="KAK9321663.1"/>
    <property type="molecule type" value="Genomic_DNA"/>
</dbReference>
<proteinExistence type="predicted"/>